<dbReference type="Proteomes" id="UP001595579">
    <property type="component" value="Unassembled WGS sequence"/>
</dbReference>
<dbReference type="Pfam" id="PF19199">
    <property type="entry name" value="Phage_coatGP8"/>
    <property type="match status" value="1"/>
</dbReference>
<organism evidence="2 3">
    <name type="scientific">Litchfieldella rifensis</name>
    <dbReference type="NCBI Taxonomy" id="762643"/>
    <lineage>
        <taxon>Bacteria</taxon>
        <taxon>Pseudomonadati</taxon>
        <taxon>Pseudomonadota</taxon>
        <taxon>Gammaproteobacteria</taxon>
        <taxon>Oceanospirillales</taxon>
        <taxon>Halomonadaceae</taxon>
        <taxon>Litchfieldella</taxon>
    </lineage>
</organism>
<keyword evidence="2" id="KW-0946">Virion</keyword>
<evidence type="ECO:0000313" key="2">
    <source>
        <dbReference type="EMBL" id="MFC3282845.1"/>
    </source>
</evidence>
<keyword evidence="2" id="KW-0167">Capsid protein</keyword>
<name>A0ABV7LKW6_9GAMM</name>
<proteinExistence type="predicted"/>
<reference evidence="3" key="1">
    <citation type="journal article" date="2019" name="Int. J. Syst. Evol. Microbiol.">
        <title>The Global Catalogue of Microorganisms (GCM) 10K type strain sequencing project: providing services to taxonomists for standard genome sequencing and annotation.</title>
        <authorList>
            <consortium name="The Broad Institute Genomics Platform"/>
            <consortium name="The Broad Institute Genome Sequencing Center for Infectious Disease"/>
            <person name="Wu L."/>
            <person name="Ma J."/>
        </authorList>
    </citation>
    <scope>NUCLEOTIDE SEQUENCE [LARGE SCALE GENOMIC DNA]</scope>
    <source>
        <strain evidence="3">CECT 7698</strain>
    </source>
</reference>
<dbReference type="InterPro" id="IPR023390">
    <property type="entry name" value="Phage_M13_G8P_capsid_dom_sf"/>
</dbReference>
<evidence type="ECO:0000256" key="1">
    <source>
        <dbReference type="SAM" id="Phobius"/>
    </source>
</evidence>
<dbReference type="RefSeq" id="WP_386771917.1">
    <property type="nucleotide sequence ID" value="NZ_JBHRUG010000009.1"/>
</dbReference>
<dbReference type="InterPro" id="IPR008020">
    <property type="entry name" value="G8P"/>
</dbReference>
<keyword evidence="1" id="KW-1133">Transmembrane helix</keyword>
<dbReference type="Gene3D" id="1.20.5.80">
    <property type="match status" value="1"/>
</dbReference>
<accession>A0ABV7LKW6</accession>
<dbReference type="PIRSF" id="PIRSF004117">
    <property type="entry name" value="Phage_coat_B"/>
    <property type="match status" value="1"/>
</dbReference>
<evidence type="ECO:0000313" key="3">
    <source>
        <dbReference type="Proteomes" id="UP001595579"/>
    </source>
</evidence>
<keyword evidence="1" id="KW-0472">Membrane</keyword>
<sequence length="80" mass="7999">MKTLVSRGKQFAVKSVAGTGLFAGSAGVALATTASPGVTAISELESQAASLITAAWPVATAIMAGMIGIKLFKKFANRAS</sequence>
<feature type="transmembrane region" description="Helical" evidence="1">
    <location>
        <begin position="54"/>
        <end position="72"/>
    </location>
</feature>
<feature type="transmembrane region" description="Helical" evidence="1">
    <location>
        <begin position="12"/>
        <end position="34"/>
    </location>
</feature>
<keyword evidence="3" id="KW-1185">Reference proteome</keyword>
<dbReference type="EMBL" id="JBHRUG010000009">
    <property type="protein sequence ID" value="MFC3282845.1"/>
    <property type="molecule type" value="Genomic_DNA"/>
</dbReference>
<dbReference type="SUPFAM" id="SSF57987">
    <property type="entry name" value="Inovirus (filamentous phage) major coat protein"/>
    <property type="match status" value="1"/>
</dbReference>
<keyword evidence="1" id="KW-0812">Transmembrane</keyword>
<gene>
    <name evidence="2" type="ORF">ACFOEV_04390</name>
</gene>
<protein>
    <submittedName>
        <fullName evidence="2">Major coat protein</fullName>
    </submittedName>
</protein>
<comment type="caution">
    <text evidence="2">The sequence shown here is derived from an EMBL/GenBank/DDBJ whole genome shotgun (WGS) entry which is preliminary data.</text>
</comment>